<proteinExistence type="predicted"/>
<dbReference type="Proteomes" id="UP000288429">
    <property type="component" value="Unassembled WGS sequence"/>
</dbReference>
<comment type="caution">
    <text evidence="2">The sequence shown here is derived from an EMBL/GenBank/DDBJ whole genome shotgun (WGS) entry which is preliminary data.</text>
</comment>
<evidence type="ECO:0000313" key="3">
    <source>
        <dbReference type="Proteomes" id="UP000288429"/>
    </source>
</evidence>
<evidence type="ECO:0000256" key="1">
    <source>
        <dbReference type="SAM" id="Phobius"/>
    </source>
</evidence>
<keyword evidence="1" id="KW-1133">Transmembrane helix</keyword>
<dbReference type="AlphaFoldDB" id="A0A428UYI3"/>
<dbReference type="EMBL" id="NIZV01000013">
    <property type="protein sequence ID" value="RSM19310.1"/>
    <property type="molecule type" value="Genomic_DNA"/>
</dbReference>
<keyword evidence="1" id="KW-0472">Membrane</keyword>
<name>A0A428UYI3_9HYPO</name>
<accession>A0A428UYI3</accession>
<feature type="transmembrane region" description="Helical" evidence="1">
    <location>
        <begin position="7"/>
        <end position="26"/>
    </location>
</feature>
<evidence type="ECO:0000313" key="2">
    <source>
        <dbReference type="EMBL" id="RSM19310.1"/>
    </source>
</evidence>
<reference evidence="2 3" key="1">
    <citation type="submission" date="2017-06" db="EMBL/GenBank/DDBJ databases">
        <title>Cmopartive genomic analysis of Ambrosia Fusariam Clade fungi.</title>
        <authorList>
            <person name="Stajich J.E."/>
            <person name="Carrillo J."/>
            <person name="Kijimoto T."/>
            <person name="Eskalen A."/>
            <person name="O'Donnell K."/>
            <person name="Kasson M."/>
        </authorList>
    </citation>
    <scope>NUCLEOTIDE SEQUENCE [LARGE SCALE GENOMIC DNA]</scope>
    <source>
        <strain evidence="2 3">NRRL 20438</strain>
    </source>
</reference>
<keyword evidence="1" id="KW-0812">Transmembrane</keyword>
<feature type="transmembrane region" description="Helical" evidence="1">
    <location>
        <begin position="38"/>
        <end position="60"/>
    </location>
</feature>
<sequence>MCHLDTLYGLALYLFISLLMFRVMGFCSVDTLVSHQDLVMPSLGLLFLVLAAVSTLKLGAAGRWKV</sequence>
<protein>
    <submittedName>
        <fullName evidence="2">Uncharacterized protein</fullName>
    </submittedName>
</protein>
<organism evidence="2 3">
    <name type="scientific">Fusarium ambrosium</name>
    <dbReference type="NCBI Taxonomy" id="131363"/>
    <lineage>
        <taxon>Eukaryota</taxon>
        <taxon>Fungi</taxon>
        <taxon>Dikarya</taxon>
        <taxon>Ascomycota</taxon>
        <taxon>Pezizomycotina</taxon>
        <taxon>Sordariomycetes</taxon>
        <taxon>Hypocreomycetidae</taxon>
        <taxon>Hypocreales</taxon>
        <taxon>Nectriaceae</taxon>
        <taxon>Fusarium</taxon>
        <taxon>Fusarium solani species complex</taxon>
    </lineage>
</organism>
<keyword evidence="3" id="KW-1185">Reference proteome</keyword>
<gene>
    <name evidence="2" type="ORF">CDV31_001732</name>
</gene>